<accession>A0A2U2XAP5</accession>
<proteinExistence type="predicted"/>
<dbReference type="EMBL" id="QFRJ01000010">
    <property type="protein sequence ID" value="PWH84866.1"/>
    <property type="molecule type" value="Genomic_DNA"/>
</dbReference>
<reference evidence="1 2" key="2">
    <citation type="submission" date="2018-05" db="EMBL/GenBank/DDBJ databases">
        <authorList>
            <person name="Lanie J.A."/>
            <person name="Ng W.-L."/>
            <person name="Kazmierczak K.M."/>
            <person name="Andrzejewski T.M."/>
            <person name="Davidsen T.M."/>
            <person name="Wayne K.J."/>
            <person name="Tettelin H."/>
            <person name="Glass J.I."/>
            <person name="Rusch D."/>
            <person name="Podicherti R."/>
            <person name="Tsui H.-C.T."/>
            <person name="Winkler M.E."/>
        </authorList>
    </citation>
    <scope>NUCLEOTIDE SEQUENCE [LARGE SCALE GENOMIC DNA]</scope>
    <source>
        <strain evidence="1 2">C305</strain>
    </source>
</reference>
<comment type="caution">
    <text evidence="1">The sequence shown here is derived from an EMBL/GenBank/DDBJ whole genome shotgun (WGS) entry which is preliminary data.</text>
</comment>
<protein>
    <submittedName>
        <fullName evidence="1">Uncharacterized protein</fullName>
    </submittedName>
</protein>
<evidence type="ECO:0000313" key="2">
    <source>
        <dbReference type="Proteomes" id="UP000245370"/>
    </source>
</evidence>
<dbReference type="Proteomes" id="UP000245370">
    <property type="component" value="Unassembled WGS sequence"/>
</dbReference>
<name>A0A2U2XAP5_9FLAO</name>
<reference evidence="1 2" key="1">
    <citation type="submission" date="2018-05" db="EMBL/GenBank/DDBJ databases">
        <title>Brumimicrobium oceani sp. nov., isolated from coastal sediment.</title>
        <authorList>
            <person name="Kou Y."/>
        </authorList>
    </citation>
    <scope>NUCLEOTIDE SEQUENCE [LARGE SCALE GENOMIC DNA]</scope>
    <source>
        <strain evidence="1 2">C305</strain>
    </source>
</reference>
<dbReference type="AlphaFoldDB" id="A0A2U2XAP5"/>
<evidence type="ECO:0000313" key="1">
    <source>
        <dbReference type="EMBL" id="PWH84866.1"/>
    </source>
</evidence>
<sequence length="86" mass="9902">MGASLVFFADFFGGDRCALLGFSQIFADCADLFRGAALVFLDRVLRSFLYSVREVILIEYRHTFERDTSNHMKINILIKSVNRLDF</sequence>
<keyword evidence="2" id="KW-1185">Reference proteome</keyword>
<gene>
    <name evidence="1" type="ORF">DIT68_12030</name>
</gene>
<organism evidence="1 2">
    <name type="scientific">Brumimicrobium oceani</name>
    <dbReference type="NCBI Taxonomy" id="2100725"/>
    <lineage>
        <taxon>Bacteria</taxon>
        <taxon>Pseudomonadati</taxon>
        <taxon>Bacteroidota</taxon>
        <taxon>Flavobacteriia</taxon>
        <taxon>Flavobacteriales</taxon>
        <taxon>Crocinitomicaceae</taxon>
        <taxon>Brumimicrobium</taxon>
    </lineage>
</organism>